<sequence>METTVLEEMQLEVIAMLNSLSRDKLLSVCEFLNLADREKVLTKSRMSLISHILQHLEDVTELEDGVGQSPTNGPSSRNLDCFSMSSDGQPTSPPQARPSRQCQAPKHLEDYILDSHHRPALSSSPVQRETVEQRGAAAAVYTSQADADSSKGGHRATPSPSQADLLSMDSLTKLMESMNEKEKEETVEMDNLLKKLDQLRKRKHRRDKMMEHIKSFLREEQETEDNEQVQTVALSPQSSSAPSSSSSPLPFLSRDTVLHVGKQADIGATAKHKERSHRTDVVPEAEVETHNRGFVPVQPSHPQTTGLVYSPISSGTASPVSHVSQPQKDEHVPSHLPKTLPSQERAVTHEAERIFQPLKSQQLISQAPAYPHAMASYGYLATPFSQTQPVNAPTTFSYVPSYQRGMPSTLPSQNMVPGLGPSVSTAAAAQLMPVQIAVPPGGNISQRTLYSPPKPKIPDFTSDSEREFANMKLALDNLLEPYPELTEKYKYHVLLEHLKLPEAQMIGQSCRHHPYPYSAAMQALQLQYGQPHQLAQSEIASILTSPDVKRNDNHSFQSFALRVHLLVSMLLSLEGARGMELNCCSHVDRLLSKLPKYLRDGFIEFLQQQGKLNSISLNPYNLQDFAGWLQVKAQQQRLSIRLVQRYQHERLPSVGKEKHSAKLKGPSLVLYHGASPAETAPSTRPKEPKLKKPFKFSTWKELVEATRKTCQQVTDDPANTLLIDPHEAELILLRTCQAQSFPEETTALSA</sequence>
<evidence type="ECO:0000256" key="2">
    <source>
        <dbReference type="SAM" id="MobiDB-lite"/>
    </source>
</evidence>
<proteinExistence type="predicted"/>
<comment type="caution">
    <text evidence="3">The sequence shown here is derived from an EMBL/GenBank/DDBJ whole genome shotgun (WGS) entry which is preliminary data.</text>
</comment>
<reference evidence="3 4" key="1">
    <citation type="submission" date="2023-09" db="EMBL/GenBank/DDBJ databases">
        <authorList>
            <person name="Wang M."/>
        </authorList>
    </citation>
    <scope>NUCLEOTIDE SEQUENCE [LARGE SCALE GENOMIC DNA]</scope>
    <source>
        <strain evidence="3">GT-2023</strain>
        <tissue evidence="3">Liver</tissue>
    </source>
</reference>
<feature type="compositionally biased region" description="Polar residues" evidence="2">
    <location>
        <begin position="310"/>
        <end position="326"/>
    </location>
</feature>
<feature type="region of interest" description="Disordered" evidence="2">
    <location>
        <begin position="117"/>
        <end position="163"/>
    </location>
</feature>
<gene>
    <name evidence="3" type="ORF">QQF64_033053</name>
</gene>
<keyword evidence="4" id="KW-1185">Reference proteome</keyword>
<organism evidence="3 4">
    <name type="scientific">Cirrhinus molitorella</name>
    <name type="common">mud carp</name>
    <dbReference type="NCBI Taxonomy" id="172907"/>
    <lineage>
        <taxon>Eukaryota</taxon>
        <taxon>Metazoa</taxon>
        <taxon>Chordata</taxon>
        <taxon>Craniata</taxon>
        <taxon>Vertebrata</taxon>
        <taxon>Euteleostomi</taxon>
        <taxon>Actinopterygii</taxon>
        <taxon>Neopterygii</taxon>
        <taxon>Teleostei</taxon>
        <taxon>Ostariophysi</taxon>
        <taxon>Cypriniformes</taxon>
        <taxon>Cyprinidae</taxon>
        <taxon>Labeoninae</taxon>
        <taxon>Labeonini</taxon>
        <taxon>Cirrhinus</taxon>
    </lineage>
</organism>
<evidence type="ECO:0000256" key="1">
    <source>
        <dbReference type="SAM" id="Coils"/>
    </source>
</evidence>
<protein>
    <submittedName>
        <fullName evidence="3">Uncharacterized protein</fullName>
    </submittedName>
</protein>
<dbReference type="PANTHER" id="PTHR47331">
    <property type="entry name" value="PHD-TYPE DOMAIN-CONTAINING PROTEIN"/>
    <property type="match status" value="1"/>
</dbReference>
<dbReference type="Proteomes" id="UP001558613">
    <property type="component" value="Unassembled WGS sequence"/>
</dbReference>
<feature type="coiled-coil region" evidence="1">
    <location>
        <begin position="175"/>
        <end position="202"/>
    </location>
</feature>
<feature type="region of interest" description="Disordered" evidence="2">
    <location>
        <begin position="217"/>
        <end position="252"/>
    </location>
</feature>
<name>A0ABR3MSS8_9TELE</name>
<keyword evidence="1" id="KW-0175">Coiled coil</keyword>
<evidence type="ECO:0000313" key="3">
    <source>
        <dbReference type="EMBL" id="KAL1267690.1"/>
    </source>
</evidence>
<feature type="compositionally biased region" description="Polar residues" evidence="2">
    <location>
        <begin position="68"/>
        <end position="90"/>
    </location>
</feature>
<feature type="compositionally biased region" description="Low complexity" evidence="2">
    <location>
        <begin position="234"/>
        <end position="252"/>
    </location>
</feature>
<accession>A0ABR3MSS8</accession>
<feature type="region of interest" description="Disordered" evidence="2">
    <location>
        <begin position="310"/>
        <end position="341"/>
    </location>
</feature>
<feature type="region of interest" description="Disordered" evidence="2">
    <location>
        <begin position="63"/>
        <end position="103"/>
    </location>
</feature>
<evidence type="ECO:0000313" key="4">
    <source>
        <dbReference type="Proteomes" id="UP001558613"/>
    </source>
</evidence>
<dbReference type="PANTHER" id="PTHR47331:SF5">
    <property type="entry name" value="RIBONUCLEASE H"/>
    <property type="match status" value="1"/>
</dbReference>
<dbReference type="EMBL" id="JAYMGO010000009">
    <property type="protein sequence ID" value="KAL1267690.1"/>
    <property type="molecule type" value="Genomic_DNA"/>
</dbReference>